<reference evidence="3" key="1">
    <citation type="journal article" date="2019" name="Int. J. Syst. Evol. Microbiol.">
        <title>The Global Catalogue of Microorganisms (GCM) 10K type strain sequencing project: providing services to taxonomists for standard genome sequencing and annotation.</title>
        <authorList>
            <consortium name="The Broad Institute Genomics Platform"/>
            <consortium name="The Broad Institute Genome Sequencing Center for Infectious Disease"/>
            <person name="Wu L."/>
            <person name="Ma J."/>
        </authorList>
    </citation>
    <scope>NUCLEOTIDE SEQUENCE [LARGE SCALE GENOMIC DNA]</scope>
    <source>
        <strain evidence="3">KCTC 42217</strain>
    </source>
</reference>
<comment type="caution">
    <text evidence="2">The sequence shown here is derived from an EMBL/GenBank/DDBJ whole genome shotgun (WGS) entry which is preliminary data.</text>
</comment>
<dbReference type="RefSeq" id="WP_255902485.1">
    <property type="nucleotide sequence ID" value="NZ_JAFMZO010000003.1"/>
</dbReference>
<protein>
    <submittedName>
        <fullName evidence="2">Pyridoxamine 5'-phosphate oxidase family protein</fullName>
    </submittedName>
</protein>
<dbReference type="Pfam" id="PF16242">
    <property type="entry name" value="Pyrid_ox_like"/>
    <property type="match status" value="1"/>
</dbReference>
<dbReference type="PANTHER" id="PTHR34818:SF1">
    <property type="entry name" value="PROTEIN BLI-3"/>
    <property type="match status" value="1"/>
</dbReference>
<sequence>MENTHRSGLDKLRSFIDNGDIAVLCTLKADHIHCRPMATSDLDEQGNLWFFTNEYSSKVEEVEQNDNITLCYTDHDNSKYISINGTASIVNDRSKMEELFNSSVKMFFPEGLKDPKLALLKVQPHHAEYWDSHSSSMVHFMGILGSALTNERSLGGEHGEIDL</sequence>
<dbReference type="InterPro" id="IPR052917">
    <property type="entry name" value="Stress-Dev_Protein"/>
</dbReference>
<dbReference type="SUPFAM" id="SSF50475">
    <property type="entry name" value="FMN-binding split barrel"/>
    <property type="match status" value="1"/>
</dbReference>
<evidence type="ECO:0000313" key="3">
    <source>
        <dbReference type="Proteomes" id="UP001597387"/>
    </source>
</evidence>
<keyword evidence="3" id="KW-1185">Reference proteome</keyword>
<dbReference type="Gene3D" id="2.30.110.10">
    <property type="entry name" value="Electron Transport, Fmn-binding Protein, Chain A"/>
    <property type="match status" value="1"/>
</dbReference>
<dbReference type="EMBL" id="JBHUHZ010000001">
    <property type="protein sequence ID" value="MFD2163004.1"/>
    <property type="molecule type" value="Genomic_DNA"/>
</dbReference>
<accession>A0ABW4ZM89</accession>
<dbReference type="InterPro" id="IPR038725">
    <property type="entry name" value="YdaG_split_barrel_FMN-bd"/>
</dbReference>
<name>A0ABW4ZM89_9SPHI</name>
<organism evidence="2 3">
    <name type="scientific">Paradesertivirga mongoliensis</name>
    <dbReference type="NCBI Taxonomy" id="2100740"/>
    <lineage>
        <taxon>Bacteria</taxon>
        <taxon>Pseudomonadati</taxon>
        <taxon>Bacteroidota</taxon>
        <taxon>Sphingobacteriia</taxon>
        <taxon>Sphingobacteriales</taxon>
        <taxon>Sphingobacteriaceae</taxon>
        <taxon>Paradesertivirga</taxon>
    </lineage>
</organism>
<proteinExistence type="predicted"/>
<evidence type="ECO:0000313" key="2">
    <source>
        <dbReference type="EMBL" id="MFD2163004.1"/>
    </source>
</evidence>
<feature type="domain" description="General stress protein FMN-binding split barrel" evidence="1">
    <location>
        <begin position="10"/>
        <end position="151"/>
    </location>
</feature>
<gene>
    <name evidence="2" type="ORF">ACFSJU_11420</name>
</gene>
<dbReference type="Proteomes" id="UP001597387">
    <property type="component" value="Unassembled WGS sequence"/>
</dbReference>
<evidence type="ECO:0000259" key="1">
    <source>
        <dbReference type="Pfam" id="PF16242"/>
    </source>
</evidence>
<dbReference type="InterPro" id="IPR012349">
    <property type="entry name" value="Split_barrel_FMN-bd"/>
</dbReference>
<dbReference type="PANTHER" id="PTHR34818">
    <property type="entry name" value="PROTEIN BLI-3"/>
    <property type="match status" value="1"/>
</dbReference>